<feature type="domain" description="N-acetyltransferase" evidence="1">
    <location>
        <begin position="4"/>
        <end position="207"/>
    </location>
</feature>
<protein>
    <submittedName>
        <fullName evidence="2">Acyl-CoA N-acyltransferase</fullName>
    </submittedName>
</protein>
<proteinExistence type="predicted"/>
<dbReference type="EMBL" id="MU251387">
    <property type="protein sequence ID" value="KAG9237422.1"/>
    <property type="molecule type" value="Genomic_DNA"/>
</dbReference>
<evidence type="ECO:0000259" key="1">
    <source>
        <dbReference type="PROSITE" id="PS51186"/>
    </source>
</evidence>
<organism evidence="2 3">
    <name type="scientific">Amylocarpus encephaloides</name>
    <dbReference type="NCBI Taxonomy" id="45428"/>
    <lineage>
        <taxon>Eukaryota</taxon>
        <taxon>Fungi</taxon>
        <taxon>Dikarya</taxon>
        <taxon>Ascomycota</taxon>
        <taxon>Pezizomycotina</taxon>
        <taxon>Leotiomycetes</taxon>
        <taxon>Helotiales</taxon>
        <taxon>Helotiales incertae sedis</taxon>
        <taxon>Amylocarpus</taxon>
    </lineage>
</organism>
<sequence>MGLVVIPALIPDIPKIYDIYFKAFNNEPMAALMVKILFPQGITEDFKKAHAASTLEYWHHAKHQYTCKCVDTDTGEIIGMALGDGYFHERSEEERKDYGVTWLEGSEKERAEKILTPLHEVRERLFGNKKYIYVHVVAVDPKNQGRKAGAALVQWGIDLGEQSGVPVYFESSPTTIGLYEKMGWHRLKETVVHKADVLGTEEDITVPLVIRFPSYAGNITYEDWKAQGFPVFKK</sequence>
<dbReference type="Pfam" id="PF00583">
    <property type="entry name" value="Acetyltransf_1"/>
    <property type="match status" value="1"/>
</dbReference>
<dbReference type="PANTHER" id="PTHR42791:SF17">
    <property type="entry name" value="ACETYLTRANSFERASE, GNAT FAMILY FAMILY (AFU_ORTHOLOGUE AFUA_8G05690)"/>
    <property type="match status" value="1"/>
</dbReference>
<evidence type="ECO:0000313" key="3">
    <source>
        <dbReference type="Proteomes" id="UP000824998"/>
    </source>
</evidence>
<dbReference type="AlphaFoldDB" id="A0A9P7YQ98"/>
<comment type="caution">
    <text evidence="2">The sequence shown here is derived from an EMBL/GenBank/DDBJ whole genome shotgun (WGS) entry which is preliminary data.</text>
</comment>
<dbReference type="SUPFAM" id="SSF55729">
    <property type="entry name" value="Acyl-CoA N-acyltransferases (Nat)"/>
    <property type="match status" value="1"/>
</dbReference>
<dbReference type="OrthoDB" id="2744543at2759"/>
<gene>
    <name evidence="2" type="ORF">BJ875DRAFT_156884</name>
</gene>
<keyword evidence="3" id="KW-1185">Reference proteome</keyword>
<dbReference type="Gene3D" id="3.40.630.30">
    <property type="match status" value="1"/>
</dbReference>
<dbReference type="InterPro" id="IPR000182">
    <property type="entry name" value="GNAT_dom"/>
</dbReference>
<dbReference type="InterPro" id="IPR052523">
    <property type="entry name" value="Trichothecene_AcTrans"/>
</dbReference>
<accession>A0A9P7YQ98</accession>
<dbReference type="PROSITE" id="PS51186">
    <property type="entry name" value="GNAT"/>
    <property type="match status" value="1"/>
</dbReference>
<name>A0A9P7YQ98_9HELO</name>
<dbReference type="InterPro" id="IPR016181">
    <property type="entry name" value="Acyl_CoA_acyltransferase"/>
</dbReference>
<evidence type="ECO:0000313" key="2">
    <source>
        <dbReference type="EMBL" id="KAG9237422.1"/>
    </source>
</evidence>
<dbReference type="PANTHER" id="PTHR42791">
    <property type="entry name" value="GNAT FAMILY ACETYLTRANSFERASE"/>
    <property type="match status" value="1"/>
</dbReference>
<dbReference type="Proteomes" id="UP000824998">
    <property type="component" value="Unassembled WGS sequence"/>
</dbReference>
<reference evidence="2" key="1">
    <citation type="journal article" date="2021" name="IMA Fungus">
        <title>Genomic characterization of three marine fungi, including Emericellopsis atlantica sp. nov. with signatures of a generalist lifestyle and marine biomass degradation.</title>
        <authorList>
            <person name="Hagestad O.C."/>
            <person name="Hou L."/>
            <person name="Andersen J.H."/>
            <person name="Hansen E.H."/>
            <person name="Altermark B."/>
            <person name="Li C."/>
            <person name="Kuhnert E."/>
            <person name="Cox R.J."/>
            <person name="Crous P.W."/>
            <person name="Spatafora J.W."/>
            <person name="Lail K."/>
            <person name="Amirebrahimi M."/>
            <person name="Lipzen A."/>
            <person name="Pangilinan J."/>
            <person name="Andreopoulos W."/>
            <person name="Hayes R.D."/>
            <person name="Ng V."/>
            <person name="Grigoriev I.V."/>
            <person name="Jackson S.A."/>
            <person name="Sutton T.D.S."/>
            <person name="Dobson A.D.W."/>
            <person name="Rama T."/>
        </authorList>
    </citation>
    <scope>NUCLEOTIDE SEQUENCE</scope>
    <source>
        <strain evidence="2">TRa018bII</strain>
    </source>
</reference>
<dbReference type="GO" id="GO:0016747">
    <property type="term" value="F:acyltransferase activity, transferring groups other than amino-acyl groups"/>
    <property type="evidence" value="ECO:0007669"/>
    <property type="project" value="InterPro"/>
</dbReference>